<dbReference type="AlphaFoldDB" id="A0A0L0BXA2"/>
<accession>A0A0L0BXA2</accession>
<dbReference type="EMBL" id="JRES01001197">
    <property type="protein sequence ID" value="KNC24672.1"/>
    <property type="molecule type" value="Genomic_DNA"/>
</dbReference>
<reference evidence="1 2" key="1">
    <citation type="journal article" date="2015" name="Nat. Commun.">
        <title>Lucilia cuprina genome unlocks parasitic fly biology to underpin future interventions.</title>
        <authorList>
            <person name="Anstead C.A."/>
            <person name="Korhonen P.K."/>
            <person name="Young N.D."/>
            <person name="Hall R.S."/>
            <person name="Jex A.R."/>
            <person name="Murali S.C."/>
            <person name="Hughes D.S."/>
            <person name="Lee S.F."/>
            <person name="Perry T."/>
            <person name="Stroehlein A.J."/>
            <person name="Ansell B.R."/>
            <person name="Breugelmans B."/>
            <person name="Hofmann A."/>
            <person name="Qu J."/>
            <person name="Dugan S."/>
            <person name="Lee S.L."/>
            <person name="Chao H."/>
            <person name="Dinh H."/>
            <person name="Han Y."/>
            <person name="Doddapaneni H.V."/>
            <person name="Worley K.C."/>
            <person name="Muzny D.M."/>
            <person name="Ioannidis P."/>
            <person name="Waterhouse R.M."/>
            <person name="Zdobnov E.M."/>
            <person name="James P.J."/>
            <person name="Bagnall N.H."/>
            <person name="Kotze A.C."/>
            <person name="Gibbs R.A."/>
            <person name="Richards S."/>
            <person name="Batterham P."/>
            <person name="Gasser R.B."/>
        </authorList>
    </citation>
    <scope>NUCLEOTIDE SEQUENCE [LARGE SCALE GENOMIC DNA]</scope>
    <source>
        <strain evidence="1 2">LS</strain>
        <tissue evidence="1">Full body</tissue>
    </source>
</reference>
<name>A0A0L0BXA2_LUCCU</name>
<gene>
    <name evidence="1" type="ORF">FF38_13572</name>
</gene>
<proteinExistence type="predicted"/>
<evidence type="ECO:0000313" key="1">
    <source>
        <dbReference type="EMBL" id="KNC24672.1"/>
    </source>
</evidence>
<protein>
    <submittedName>
        <fullName evidence="1">Uncharacterized protein</fullName>
    </submittedName>
</protein>
<organism evidence="1 2">
    <name type="scientific">Lucilia cuprina</name>
    <name type="common">Green bottle fly</name>
    <name type="synonym">Australian sheep blowfly</name>
    <dbReference type="NCBI Taxonomy" id="7375"/>
    <lineage>
        <taxon>Eukaryota</taxon>
        <taxon>Metazoa</taxon>
        <taxon>Ecdysozoa</taxon>
        <taxon>Arthropoda</taxon>
        <taxon>Hexapoda</taxon>
        <taxon>Insecta</taxon>
        <taxon>Pterygota</taxon>
        <taxon>Neoptera</taxon>
        <taxon>Endopterygota</taxon>
        <taxon>Diptera</taxon>
        <taxon>Brachycera</taxon>
        <taxon>Muscomorpha</taxon>
        <taxon>Oestroidea</taxon>
        <taxon>Calliphoridae</taxon>
        <taxon>Luciliinae</taxon>
        <taxon>Lucilia</taxon>
    </lineage>
</organism>
<evidence type="ECO:0000313" key="2">
    <source>
        <dbReference type="Proteomes" id="UP000037069"/>
    </source>
</evidence>
<keyword evidence="2" id="KW-1185">Reference proteome</keyword>
<comment type="caution">
    <text evidence="1">The sequence shown here is derived from an EMBL/GenBank/DDBJ whole genome shotgun (WGS) entry which is preliminary data.</text>
</comment>
<sequence>MQFSHYYRIDNEDQGLRILRIKIIICYFEKQTQIFLQTLFAQNQRSGKEGGFGNVRLNIGAFNNVALAIQTSEQGASKTGTSISHRQSGGTSTSLGLNNFSTSFLDTYSQFFNGRLITLEGRLALRQYGQNGNTGMTTNYGNIDFLGINTQSFTDESTSTYNIQCGNTEKTLGIIDTSLEINNLTI</sequence>
<dbReference type="Proteomes" id="UP000037069">
    <property type="component" value="Unassembled WGS sequence"/>
</dbReference>